<evidence type="ECO:0000256" key="6">
    <source>
        <dbReference type="SAM" id="Coils"/>
    </source>
</evidence>
<organism evidence="10 11">
    <name type="scientific">Dendrobium thyrsiflorum</name>
    <name type="common">Pinecone-like raceme dendrobium</name>
    <name type="synonym">Orchid</name>
    <dbReference type="NCBI Taxonomy" id="117978"/>
    <lineage>
        <taxon>Eukaryota</taxon>
        <taxon>Viridiplantae</taxon>
        <taxon>Streptophyta</taxon>
        <taxon>Embryophyta</taxon>
        <taxon>Tracheophyta</taxon>
        <taxon>Spermatophyta</taxon>
        <taxon>Magnoliopsida</taxon>
        <taxon>Liliopsida</taxon>
        <taxon>Asparagales</taxon>
        <taxon>Orchidaceae</taxon>
        <taxon>Epidendroideae</taxon>
        <taxon>Malaxideae</taxon>
        <taxon>Dendrobiinae</taxon>
        <taxon>Dendrobium</taxon>
    </lineage>
</organism>
<keyword evidence="6" id="KW-0175">Coiled coil</keyword>
<dbReference type="Gene3D" id="1.25.10.10">
    <property type="entry name" value="Leucine-rich Repeat Variant"/>
    <property type="match status" value="1"/>
</dbReference>
<feature type="coiled-coil region" evidence="6">
    <location>
        <begin position="236"/>
        <end position="278"/>
    </location>
</feature>
<feature type="domain" description="RPN1 N-terminal" evidence="8">
    <location>
        <begin position="47"/>
        <end position="170"/>
    </location>
</feature>
<dbReference type="InterPro" id="IPR016643">
    <property type="entry name" value="26S_Psome_Rpn1"/>
</dbReference>
<dbReference type="InterPro" id="IPR016024">
    <property type="entry name" value="ARM-type_fold"/>
</dbReference>
<keyword evidence="4 5" id="KW-0647">Proteasome</keyword>
<dbReference type="AlphaFoldDB" id="A0ABD0VK22"/>
<accession>A0ABD0VK22</accession>
<dbReference type="PANTHER" id="PTHR10943:SF1">
    <property type="entry name" value="26S PROTEASOME NON-ATPASE REGULATORY SUBUNIT 2"/>
    <property type="match status" value="1"/>
</dbReference>
<dbReference type="Pfam" id="PF17781">
    <property type="entry name" value="RPN1_RPN2_N"/>
    <property type="match status" value="2"/>
</dbReference>
<evidence type="ECO:0000256" key="7">
    <source>
        <dbReference type="SAM" id="MobiDB-lite"/>
    </source>
</evidence>
<feature type="compositionally biased region" description="Basic and acidic residues" evidence="7">
    <location>
        <begin position="20"/>
        <end position="34"/>
    </location>
</feature>
<comment type="subunit">
    <text evidence="5">Component of the 19S regulatory particle (RP/PA700) base subcomplex of the 26S proteasome. The 26S proteasome is composed of a core protease (CP), known as the 20S proteasome, capped at one or both ends by the 19S regulatory particle (RP/PA700). The RP/PA700 complex is composed of at least 17 different subunits in two subcomplexes, the base and the lid, which form the portions proximal and distal to the 20S proteolytic core, respectively.</text>
</comment>
<keyword evidence="2" id="KW-0677">Repeat</keyword>
<evidence type="ECO:0000256" key="3">
    <source>
        <dbReference type="ARBA" id="ARBA00022843"/>
    </source>
</evidence>
<feature type="compositionally biased region" description="Polar residues" evidence="7">
    <location>
        <begin position="1"/>
        <end position="14"/>
    </location>
</feature>
<dbReference type="PIRSF" id="PIRSF015965">
    <property type="entry name" value="26S_Psome_Rpn1"/>
    <property type="match status" value="1"/>
</dbReference>
<evidence type="ECO:0000313" key="11">
    <source>
        <dbReference type="Proteomes" id="UP001552299"/>
    </source>
</evidence>
<dbReference type="SUPFAM" id="SSF48371">
    <property type="entry name" value="ARM repeat"/>
    <property type="match status" value="1"/>
</dbReference>
<dbReference type="InterPro" id="IPR041433">
    <property type="entry name" value="RPN1_C"/>
</dbReference>
<dbReference type="GO" id="GO:0030163">
    <property type="term" value="P:protein catabolic process"/>
    <property type="evidence" value="ECO:0007669"/>
    <property type="project" value="UniProtKB-UniRule"/>
</dbReference>
<dbReference type="Proteomes" id="UP001552299">
    <property type="component" value="Unassembled WGS sequence"/>
</dbReference>
<dbReference type="Pfam" id="PF18051">
    <property type="entry name" value="RPN1_C"/>
    <property type="match status" value="1"/>
</dbReference>
<evidence type="ECO:0000256" key="5">
    <source>
        <dbReference type="PIRNR" id="PIRNR015965"/>
    </source>
</evidence>
<feature type="domain" description="RPN1 N-terminal" evidence="8">
    <location>
        <begin position="357"/>
        <end position="534"/>
    </location>
</feature>
<dbReference type="PANTHER" id="PTHR10943">
    <property type="entry name" value="26S PROTEASOME NON-ATPASE REGULATORY SUBUNIT"/>
    <property type="match status" value="1"/>
</dbReference>
<evidence type="ECO:0000256" key="4">
    <source>
        <dbReference type="ARBA" id="ARBA00022942"/>
    </source>
</evidence>
<feature type="region of interest" description="Disordered" evidence="7">
    <location>
        <begin position="1"/>
        <end position="39"/>
    </location>
</feature>
<evidence type="ECO:0000259" key="9">
    <source>
        <dbReference type="Pfam" id="PF18051"/>
    </source>
</evidence>
<feature type="domain" description="26S proteasome non-ATPase regulatory subunit RPN1 C-terminal" evidence="9">
    <location>
        <begin position="1019"/>
        <end position="1072"/>
    </location>
</feature>
<protein>
    <recommendedName>
        <fullName evidence="5">26S proteasome non-ATPase regulatory subunit 2 homolog</fullName>
    </recommendedName>
</protein>
<name>A0ABD0VK22_DENTH</name>
<comment type="function">
    <text evidence="5">Acts as a regulatory subunit of the 26 proteasome which is involved in the ATP-dependent degradation of ubiquitinated proteins.</text>
</comment>
<evidence type="ECO:0000313" key="10">
    <source>
        <dbReference type="EMBL" id="KAL0923096.1"/>
    </source>
</evidence>
<dbReference type="InterPro" id="IPR002015">
    <property type="entry name" value="Proteasome/cyclosome_rpt"/>
</dbReference>
<evidence type="ECO:0000256" key="2">
    <source>
        <dbReference type="ARBA" id="ARBA00022737"/>
    </source>
</evidence>
<evidence type="ECO:0000259" key="8">
    <source>
        <dbReference type="Pfam" id="PF17781"/>
    </source>
</evidence>
<keyword evidence="11" id="KW-1185">Reference proteome</keyword>
<evidence type="ECO:0000256" key="1">
    <source>
        <dbReference type="ARBA" id="ARBA00005460"/>
    </source>
</evidence>
<sequence length="1076" mass="118912">MSADQNPSSSSAPEQASKPPPRDLKKKKEDKKDEDLSDEDLALKQQLELYVERVQDANPGVQRLALESMRQEIRSATSSMTSVPKPLKFLRPHYGTLKAYFETMIDSDLKKYLADILSVLALTMAAEGERESLKYRLLGSEGDIGSWGHEYVRNLAGEISQEFAKRQVRALDLVSRDWESVILLSNRGSLVSYYFLALSSKITSVFFSFLSDFSNFSSVFAVFLLSEKYPSNFDFLGMAAKKVDALEERLEGEMNQIKETVEERMSSMEGQVADLRDMMKKMLEFQTQSAASDAKGPEAKNINSEIHREEEEVEIVDGRRGRPHLEPFQREERGGGYGERQGYGDPMVGFCLMQYDDLPIDALMELVQQIVAFHMKHNAEPEAVDLLMEASNYLIHIACLLLTSVISINTKHLFFYLPSPDDILALDIAYTIYMKFEDLASSLRIALLLDNIQYVKQIYTSTNDPLLKKQFSYICAHHGIALELDEEWIPDEEEREVLQDIANNAKLSEGYLTLARDIEVMEPKSPEDIYKAHLIDGRASASSSLDSARQNLAATFVNAFVNAGFGQDKLMTVPSEPASSGISSPSWLFKNKDHGKASAAASLGMILLWDVDSGLAQIDKFLHSNDNHVVAGALLGVGIVNCGIRNDCDPALALLGDFIEKDDTIIRIGAILGLGIAYAGTNKDELRVRLTSILGDSKSPLEVLVFSAITLGLVHVGSCNEYIAQTIILAIMERSESELSEPLTRLLPVALGLLYLGKQDSVEATAEVSRTFNEKIRKYCDVILLSLAYAGTGNVLKVQKLLGYCAQHLDKGEVHQGPAVLGIALVSMAEELGLEMSIRSLEHLLQYGEQNIRRAVPLALGILCISNPKVNVMDTLSRLSHDADTDVSMAAIISLGLIGAGTNNARIASMLRNLSSYYYKEAGHLFCVRIAQGLVHLGKGLLTLSPYHSDRFLLSPTALAGIVTVLHACLDMKSIILGKYHYMFYILSLAMHPRMLMTVDENLKPLSVTVRVGQAVDVVGQAGRPKTITGFQTHSTPVLLAAGERAELATEKYIPLTSVLEGFVILKENPEYQDDH</sequence>
<comment type="similarity">
    <text evidence="1 5">Belongs to the proteasome subunit S2 family.</text>
</comment>
<comment type="caution">
    <text evidence="10">The sequence shown here is derived from an EMBL/GenBank/DDBJ whole genome shotgun (WGS) entry which is preliminary data.</text>
</comment>
<dbReference type="GO" id="GO:0008540">
    <property type="term" value="C:proteasome regulatory particle, base subcomplex"/>
    <property type="evidence" value="ECO:0007669"/>
    <property type="project" value="UniProtKB-UniRule"/>
</dbReference>
<dbReference type="GO" id="GO:0030234">
    <property type="term" value="F:enzyme regulator activity"/>
    <property type="evidence" value="ECO:0007669"/>
    <property type="project" value="UniProtKB-UniRule"/>
</dbReference>
<reference evidence="10 11" key="1">
    <citation type="journal article" date="2024" name="Plant Biotechnol. J.">
        <title>Dendrobium thyrsiflorum genome and its molecular insights into genes involved in important horticultural traits.</title>
        <authorList>
            <person name="Chen B."/>
            <person name="Wang J.Y."/>
            <person name="Zheng P.J."/>
            <person name="Li K.L."/>
            <person name="Liang Y.M."/>
            <person name="Chen X.F."/>
            <person name="Zhang C."/>
            <person name="Zhao X."/>
            <person name="He X."/>
            <person name="Zhang G.Q."/>
            <person name="Liu Z.J."/>
            <person name="Xu Q."/>
        </authorList>
    </citation>
    <scope>NUCLEOTIDE SEQUENCE [LARGE SCALE GENOMIC DNA]</scope>
    <source>
        <strain evidence="10">GZMU011</strain>
    </source>
</reference>
<gene>
    <name evidence="10" type="ORF">M5K25_007141</name>
</gene>
<dbReference type="Pfam" id="PF01851">
    <property type="entry name" value="PC_rep"/>
    <property type="match status" value="1"/>
</dbReference>
<keyword evidence="3" id="KW-0832">Ubl conjugation</keyword>
<dbReference type="EMBL" id="JANQDX010000006">
    <property type="protein sequence ID" value="KAL0923096.1"/>
    <property type="molecule type" value="Genomic_DNA"/>
</dbReference>
<dbReference type="FunFam" id="1.25.10.10:FF:000084">
    <property type="entry name" value="26S proteasome non-ATPase regulatory subunit 2 homolog"/>
    <property type="match status" value="1"/>
</dbReference>
<dbReference type="InterPro" id="IPR011989">
    <property type="entry name" value="ARM-like"/>
</dbReference>
<proteinExistence type="inferred from homology"/>
<dbReference type="InterPro" id="IPR040892">
    <property type="entry name" value="RPN1_N"/>
</dbReference>